<dbReference type="GO" id="GO:0005351">
    <property type="term" value="F:carbohydrate:proton symporter activity"/>
    <property type="evidence" value="ECO:0007669"/>
    <property type="project" value="TreeGrafter"/>
</dbReference>
<gene>
    <name evidence="10" type="ORF">GGX14DRAFT_542642</name>
</gene>
<dbReference type="Pfam" id="PF00083">
    <property type="entry name" value="Sugar_tr"/>
    <property type="match status" value="1"/>
</dbReference>
<protein>
    <submittedName>
        <fullName evidence="10">General substrate transporter</fullName>
    </submittedName>
</protein>
<reference evidence="10" key="1">
    <citation type="submission" date="2023-03" db="EMBL/GenBank/DDBJ databases">
        <title>Massive genome expansion in bonnet fungi (Mycena s.s.) driven by repeated elements and novel gene families across ecological guilds.</title>
        <authorList>
            <consortium name="Lawrence Berkeley National Laboratory"/>
            <person name="Harder C.B."/>
            <person name="Miyauchi S."/>
            <person name="Viragh M."/>
            <person name="Kuo A."/>
            <person name="Thoen E."/>
            <person name="Andreopoulos B."/>
            <person name="Lu D."/>
            <person name="Skrede I."/>
            <person name="Drula E."/>
            <person name="Henrissat B."/>
            <person name="Morin E."/>
            <person name="Kohler A."/>
            <person name="Barry K."/>
            <person name="LaButti K."/>
            <person name="Morin E."/>
            <person name="Salamov A."/>
            <person name="Lipzen A."/>
            <person name="Mereny Z."/>
            <person name="Hegedus B."/>
            <person name="Baldrian P."/>
            <person name="Stursova M."/>
            <person name="Weitz H."/>
            <person name="Taylor A."/>
            <person name="Grigoriev I.V."/>
            <person name="Nagy L.G."/>
            <person name="Martin F."/>
            <person name="Kauserud H."/>
        </authorList>
    </citation>
    <scope>NUCLEOTIDE SEQUENCE</scope>
    <source>
        <strain evidence="10">9144</strain>
    </source>
</reference>
<proteinExistence type="inferred from homology"/>
<dbReference type="InterPro" id="IPR050360">
    <property type="entry name" value="MFS_Sugar_Transporters"/>
</dbReference>
<feature type="region of interest" description="Disordered" evidence="7">
    <location>
        <begin position="1"/>
        <end position="32"/>
    </location>
</feature>
<dbReference type="InterPro" id="IPR005828">
    <property type="entry name" value="MFS_sugar_transport-like"/>
</dbReference>
<dbReference type="GO" id="GO:0016020">
    <property type="term" value="C:membrane"/>
    <property type="evidence" value="ECO:0007669"/>
    <property type="project" value="UniProtKB-SubCell"/>
</dbReference>
<dbReference type="FunFam" id="1.20.1250.20:FF:000134">
    <property type="entry name" value="MFS sugar transporter protein"/>
    <property type="match status" value="1"/>
</dbReference>
<evidence type="ECO:0000256" key="3">
    <source>
        <dbReference type="ARBA" id="ARBA00022448"/>
    </source>
</evidence>
<dbReference type="PROSITE" id="PS50850">
    <property type="entry name" value="MFS"/>
    <property type="match status" value="1"/>
</dbReference>
<feature type="transmembrane region" description="Helical" evidence="8">
    <location>
        <begin position="113"/>
        <end position="131"/>
    </location>
</feature>
<evidence type="ECO:0000256" key="5">
    <source>
        <dbReference type="ARBA" id="ARBA00022989"/>
    </source>
</evidence>
<evidence type="ECO:0000256" key="7">
    <source>
        <dbReference type="SAM" id="MobiDB-lite"/>
    </source>
</evidence>
<evidence type="ECO:0000256" key="4">
    <source>
        <dbReference type="ARBA" id="ARBA00022692"/>
    </source>
</evidence>
<feature type="transmembrane region" description="Helical" evidence="8">
    <location>
        <begin position="331"/>
        <end position="354"/>
    </location>
</feature>
<dbReference type="Gene3D" id="1.20.1250.20">
    <property type="entry name" value="MFS general substrate transporter like domains"/>
    <property type="match status" value="1"/>
</dbReference>
<feature type="transmembrane region" description="Helical" evidence="8">
    <location>
        <begin position="207"/>
        <end position="228"/>
    </location>
</feature>
<feature type="transmembrane region" description="Helical" evidence="8">
    <location>
        <begin position="53"/>
        <end position="77"/>
    </location>
</feature>
<evidence type="ECO:0000256" key="8">
    <source>
        <dbReference type="SAM" id="Phobius"/>
    </source>
</evidence>
<sequence>MATPSVPEPQLDSEVFSPTSKNAPKSRESQPRAAARLVSAQTLRPTSRAALKLYLVLVVPSMASICVGYDISVMNYINGMEQYLSYFGLQGQGSGGGVGSTTGLIFAMPHPTAFQYTIGTCIAVLFAGPVADRFGRRGAMFAGGLFCVVGGTIVTVAKNVEYLKGGRLLLGISTALLQVGAPMYVVEISPPQWRGRMSGMYAGKSPLPLCLYPIAILATICSGIVTTFTGRWNTSASWRVPFSIQIIPAAGVFFFSYFIPESPRWLMSVGRKEEAGQILSRYHGNGDANAPLVVLELSEFEDSIKVDASRKHWWDYASLFKTRSDRYRSSLVLFLAFCGQWGGSGLSYFLVVLLANDHISTENLRLILSLINNIVGAIGALCGALLSDKVGRRSIWFWGTVCCTISLIISGVCTATSGLGVRNHAQSNAAIAFLLLFNFFFCATYVPLPAAYVSECMTFDNRYTFVASTASLVNTYATPIALANIQWKLYFVFIAWDVFACVLIWIFAVETSGKTLSFTASEELNSIFEVSFPLYLSASDNSCQEAHPVKASLRKLWTAPLTVLNLSDVKN</sequence>
<dbReference type="InterPro" id="IPR005829">
    <property type="entry name" value="Sugar_transporter_CS"/>
</dbReference>
<feature type="transmembrane region" description="Helical" evidence="8">
    <location>
        <begin position="429"/>
        <end position="451"/>
    </location>
</feature>
<dbReference type="Proteomes" id="UP001219525">
    <property type="component" value="Unassembled WGS sequence"/>
</dbReference>
<keyword evidence="5 8" id="KW-1133">Transmembrane helix</keyword>
<evidence type="ECO:0000256" key="1">
    <source>
        <dbReference type="ARBA" id="ARBA00004141"/>
    </source>
</evidence>
<comment type="subcellular location">
    <subcellularLocation>
        <location evidence="1">Membrane</location>
        <topology evidence="1">Multi-pass membrane protein</topology>
    </subcellularLocation>
</comment>
<dbReference type="EMBL" id="JARJCW010000024">
    <property type="protein sequence ID" value="KAJ7212128.1"/>
    <property type="molecule type" value="Genomic_DNA"/>
</dbReference>
<dbReference type="InterPro" id="IPR036259">
    <property type="entry name" value="MFS_trans_sf"/>
</dbReference>
<evidence type="ECO:0000256" key="2">
    <source>
        <dbReference type="ARBA" id="ARBA00010992"/>
    </source>
</evidence>
<dbReference type="AlphaFoldDB" id="A0AAD6VJT8"/>
<feature type="transmembrane region" description="Helical" evidence="8">
    <location>
        <begin position="395"/>
        <end position="417"/>
    </location>
</feature>
<accession>A0AAD6VJT8</accession>
<evidence type="ECO:0000256" key="6">
    <source>
        <dbReference type="ARBA" id="ARBA00023136"/>
    </source>
</evidence>
<keyword evidence="4 8" id="KW-0812">Transmembrane</keyword>
<organism evidence="10 11">
    <name type="scientific">Mycena pura</name>
    <dbReference type="NCBI Taxonomy" id="153505"/>
    <lineage>
        <taxon>Eukaryota</taxon>
        <taxon>Fungi</taxon>
        <taxon>Dikarya</taxon>
        <taxon>Basidiomycota</taxon>
        <taxon>Agaricomycotina</taxon>
        <taxon>Agaricomycetes</taxon>
        <taxon>Agaricomycetidae</taxon>
        <taxon>Agaricales</taxon>
        <taxon>Marasmiineae</taxon>
        <taxon>Mycenaceae</taxon>
        <taxon>Mycena</taxon>
    </lineage>
</organism>
<evidence type="ECO:0000259" key="9">
    <source>
        <dbReference type="PROSITE" id="PS50850"/>
    </source>
</evidence>
<comment type="similarity">
    <text evidence="2">Belongs to the major facilitator superfamily. Sugar transporter (TC 2.A.1.1) family.</text>
</comment>
<feature type="transmembrane region" description="Helical" evidence="8">
    <location>
        <begin position="366"/>
        <end position="386"/>
    </location>
</feature>
<dbReference type="PANTHER" id="PTHR48022:SF79">
    <property type="entry name" value="LACTOSE PERMEASE, PUTATIVE (AFU_ORTHOLOGUE AFUA_6G01860)-RELATED"/>
    <property type="match status" value="1"/>
</dbReference>
<dbReference type="InterPro" id="IPR020846">
    <property type="entry name" value="MFS_dom"/>
</dbReference>
<evidence type="ECO:0000313" key="11">
    <source>
        <dbReference type="Proteomes" id="UP001219525"/>
    </source>
</evidence>
<feature type="transmembrane region" description="Helical" evidence="8">
    <location>
        <begin position="168"/>
        <end position="186"/>
    </location>
</feature>
<feature type="domain" description="Major facilitator superfamily (MFS) profile" evidence="9">
    <location>
        <begin position="56"/>
        <end position="512"/>
    </location>
</feature>
<keyword evidence="11" id="KW-1185">Reference proteome</keyword>
<name>A0AAD6VJT8_9AGAR</name>
<keyword evidence="6 8" id="KW-0472">Membrane</keyword>
<feature type="transmembrane region" description="Helical" evidence="8">
    <location>
        <begin position="489"/>
        <end position="509"/>
    </location>
</feature>
<dbReference type="PANTHER" id="PTHR48022">
    <property type="entry name" value="PLASTIDIC GLUCOSE TRANSPORTER 4"/>
    <property type="match status" value="1"/>
</dbReference>
<feature type="transmembrane region" description="Helical" evidence="8">
    <location>
        <begin position="138"/>
        <end position="156"/>
    </location>
</feature>
<dbReference type="PROSITE" id="PS00216">
    <property type="entry name" value="SUGAR_TRANSPORT_1"/>
    <property type="match status" value="2"/>
</dbReference>
<keyword evidence="3" id="KW-0813">Transport</keyword>
<feature type="transmembrane region" description="Helical" evidence="8">
    <location>
        <begin position="240"/>
        <end position="259"/>
    </location>
</feature>
<dbReference type="SUPFAM" id="SSF103473">
    <property type="entry name" value="MFS general substrate transporter"/>
    <property type="match status" value="1"/>
</dbReference>
<comment type="caution">
    <text evidence="10">The sequence shown here is derived from an EMBL/GenBank/DDBJ whole genome shotgun (WGS) entry which is preliminary data.</text>
</comment>
<evidence type="ECO:0000313" key="10">
    <source>
        <dbReference type="EMBL" id="KAJ7212128.1"/>
    </source>
</evidence>
<feature type="transmembrane region" description="Helical" evidence="8">
    <location>
        <begin position="463"/>
        <end position="483"/>
    </location>
</feature>